<keyword evidence="1" id="KW-0812">Transmembrane</keyword>
<keyword evidence="1" id="KW-0472">Membrane</keyword>
<dbReference type="EMBL" id="AUZZ01010086">
    <property type="protein sequence ID" value="EQD30931.1"/>
    <property type="molecule type" value="Genomic_DNA"/>
</dbReference>
<evidence type="ECO:0000256" key="1">
    <source>
        <dbReference type="SAM" id="Phobius"/>
    </source>
</evidence>
<comment type="caution">
    <text evidence="2">The sequence shown here is derived from an EMBL/GenBank/DDBJ whole genome shotgun (WGS) entry which is preliminary data.</text>
</comment>
<organism evidence="2">
    <name type="scientific">mine drainage metagenome</name>
    <dbReference type="NCBI Taxonomy" id="410659"/>
    <lineage>
        <taxon>unclassified sequences</taxon>
        <taxon>metagenomes</taxon>
        <taxon>ecological metagenomes</taxon>
    </lineage>
</organism>
<feature type="transmembrane region" description="Helical" evidence="1">
    <location>
        <begin position="70"/>
        <end position="89"/>
    </location>
</feature>
<keyword evidence="1" id="KW-1133">Transmembrane helix</keyword>
<accession>T0Y727</accession>
<reference evidence="2" key="2">
    <citation type="journal article" date="2014" name="ISME J.">
        <title>Microbial stratification in low pH oxic and suboxic macroscopic growths along an acid mine drainage.</title>
        <authorList>
            <person name="Mendez-Garcia C."/>
            <person name="Mesa V."/>
            <person name="Sprenger R.R."/>
            <person name="Richter M."/>
            <person name="Diez M.S."/>
            <person name="Solano J."/>
            <person name="Bargiela R."/>
            <person name="Golyshina O.V."/>
            <person name="Manteca A."/>
            <person name="Ramos J.L."/>
            <person name="Gallego J.R."/>
            <person name="Llorente I."/>
            <person name="Martins Dos Santos V.A."/>
            <person name="Jensen O.N."/>
            <person name="Pelaez A.I."/>
            <person name="Sanchez J."/>
            <person name="Ferrer M."/>
        </authorList>
    </citation>
    <scope>NUCLEOTIDE SEQUENCE</scope>
</reference>
<reference evidence="2" key="1">
    <citation type="submission" date="2013-08" db="EMBL/GenBank/DDBJ databases">
        <authorList>
            <person name="Mendez C."/>
            <person name="Richter M."/>
            <person name="Ferrer M."/>
            <person name="Sanchez J."/>
        </authorList>
    </citation>
    <scope>NUCLEOTIDE SEQUENCE</scope>
</reference>
<evidence type="ECO:0000313" key="2">
    <source>
        <dbReference type="EMBL" id="EQD30931.1"/>
    </source>
</evidence>
<protein>
    <submittedName>
        <fullName evidence="2">Uncharacterized protein</fullName>
    </submittedName>
</protein>
<sequence length="116" mass="13703">MASKKKKDTLWQLIVKQKKPSRDTYFKLVHQVIGFVVVLLVASLIVFLGIAIFSKGGLLGVMGTIEHADLLIYLLAFMFQFFSFFIRFFKWRYYMHLLNIRVSQLKISLFIFPFMR</sequence>
<proteinExistence type="predicted"/>
<feature type="transmembrane region" description="Helical" evidence="1">
    <location>
        <begin position="28"/>
        <end position="50"/>
    </location>
</feature>
<dbReference type="AlphaFoldDB" id="T0Y727"/>
<gene>
    <name evidence="2" type="ORF">B2A_13910</name>
</gene>
<name>T0Y727_9ZZZZ</name>